<reference evidence="1 2" key="1">
    <citation type="journal article" date="2018" name="Sci. Rep.">
        <title>Genomic signatures of local adaptation to the degree of environmental predictability in rotifers.</title>
        <authorList>
            <person name="Franch-Gras L."/>
            <person name="Hahn C."/>
            <person name="Garcia-Roger E.M."/>
            <person name="Carmona M.J."/>
            <person name="Serra M."/>
            <person name="Gomez A."/>
        </authorList>
    </citation>
    <scope>NUCLEOTIDE SEQUENCE [LARGE SCALE GENOMIC DNA]</scope>
    <source>
        <strain evidence="1">HYR1</strain>
    </source>
</reference>
<keyword evidence="2" id="KW-1185">Reference proteome</keyword>
<dbReference type="AlphaFoldDB" id="A0A3M7SL17"/>
<name>A0A3M7SL17_BRAPC</name>
<accession>A0A3M7SL17</accession>
<evidence type="ECO:0000313" key="1">
    <source>
        <dbReference type="EMBL" id="RNA36574.1"/>
    </source>
</evidence>
<dbReference type="Proteomes" id="UP000276133">
    <property type="component" value="Unassembled WGS sequence"/>
</dbReference>
<dbReference type="EMBL" id="REGN01001162">
    <property type="protein sequence ID" value="RNA36574.1"/>
    <property type="molecule type" value="Genomic_DNA"/>
</dbReference>
<comment type="caution">
    <text evidence="1">The sequence shown here is derived from an EMBL/GenBank/DDBJ whole genome shotgun (WGS) entry which is preliminary data.</text>
</comment>
<evidence type="ECO:0000313" key="2">
    <source>
        <dbReference type="Proteomes" id="UP000276133"/>
    </source>
</evidence>
<protein>
    <submittedName>
        <fullName evidence="1">Uncharacterized protein</fullName>
    </submittedName>
</protein>
<gene>
    <name evidence="1" type="ORF">BpHYR1_049827</name>
</gene>
<proteinExistence type="predicted"/>
<organism evidence="1 2">
    <name type="scientific">Brachionus plicatilis</name>
    <name type="common">Marine rotifer</name>
    <name type="synonym">Brachionus muelleri</name>
    <dbReference type="NCBI Taxonomy" id="10195"/>
    <lineage>
        <taxon>Eukaryota</taxon>
        <taxon>Metazoa</taxon>
        <taxon>Spiralia</taxon>
        <taxon>Gnathifera</taxon>
        <taxon>Rotifera</taxon>
        <taxon>Eurotatoria</taxon>
        <taxon>Monogononta</taxon>
        <taxon>Pseudotrocha</taxon>
        <taxon>Ploima</taxon>
        <taxon>Brachionidae</taxon>
        <taxon>Brachionus</taxon>
    </lineage>
</organism>
<sequence length="107" mass="12038">MGTEKKVETTVRIFTSLVSFYKYRFKDTATASLMAVVVGVEEDACDGHCIFIVLFDTLTCAESNGQNSLELKTIKYLSFKKNLNNKIKKDLSLSDDTVREKVSKLSQ</sequence>